<accession>A0A8K0H536</accession>
<feature type="compositionally biased region" description="Basic and acidic residues" evidence="1">
    <location>
        <begin position="238"/>
        <end position="253"/>
    </location>
</feature>
<evidence type="ECO:0000313" key="3">
    <source>
        <dbReference type="Proteomes" id="UP000796880"/>
    </source>
</evidence>
<dbReference type="EMBL" id="VOIH02000005">
    <property type="protein sequence ID" value="KAF3445794.1"/>
    <property type="molecule type" value="Genomic_DNA"/>
</dbReference>
<dbReference type="OrthoDB" id="1750920at2759"/>
<dbReference type="AlphaFoldDB" id="A0A8K0H536"/>
<feature type="compositionally biased region" description="Acidic residues" evidence="1">
    <location>
        <begin position="220"/>
        <end position="237"/>
    </location>
</feature>
<organism evidence="2 3">
    <name type="scientific">Rhamnella rubrinervis</name>
    <dbReference type="NCBI Taxonomy" id="2594499"/>
    <lineage>
        <taxon>Eukaryota</taxon>
        <taxon>Viridiplantae</taxon>
        <taxon>Streptophyta</taxon>
        <taxon>Embryophyta</taxon>
        <taxon>Tracheophyta</taxon>
        <taxon>Spermatophyta</taxon>
        <taxon>Magnoliopsida</taxon>
        <taxon>eudicotyledons</taxon>
        <taxon>Gunneridae</taxon>
        <taxon>Pentapetalae</taxon>
        <taxon>rosids</taxon>
        <taxon>fabids</taxon>
        <taxon>Rosales</taxon>
        <taxon>Rhamnaceae</taxon>
        <taxon>rhamnoid group</taxon>
        <taxon>Rhamneae</taxon>
        <taxon>Rhamnella</taxon>
    </lineage>
</organism>
<evidence type="ECO:0000256" key="1">
    <source>
        <dbReference type="SAM" id="MobiDB-lite"/>
    </source>
</evidence>
<gene>
    <name evidence="2" type="ORF">FNV43_RR10971</name>
</gene>
<sequence>MSYLKERYEFPNNVVLFSPREKERANSFRDFYKIAFKIGLRLPFQSIIAIVLNYLNLTSEKLILNGWRYLLRLIVFSESYGQDINMPIFLRFFYLKLDEKGIYHIYTRRSTKLLKDAPTSDKNWKDQNFLLREKVAEKERKKKGKKAAQKVGLAIASKEPELIPSGTVLIQQKLLFAKEKQQRTSPPPTNKDKGKAPQAPQKSLGLEDSSSPTLELSKDEGDDDESIEISSEEDEPKENEKDAEAEQNDKSLPKDTPSTLERTPSRTKDSFIKAMELPNTEGVGLNANTG</sequence>
<proteinExistence type="predicted"/>
<name>A0A8K0H536_9ROSA</name>
<protein>
    <submittedName>
        <fullName evidence="2">Uncharacterized protein</fullName>
    </submittedName>
</protein>
<reference evidence="2" key="1">
    <citation type="submission" date="2020-03" db="EMBL/GenBank/DDBJ databases">
        <title>A high-quality chromosome-level genome assembly of a woody plant with both climbing and erect habits, Rhamnella rubrinervis.</title>
        <authorList>
            <person name="Lu Z."/>
            <person name="Yang Y."/>
            <person name="Zhu X."/>
            <person name="Sun Y."/>
        </authorList>
    </citation>
    <scope>NUCLEOTIDE SEQUENCE</scope>
    <source>
        <strain evidence="2">BYM</strain>
        <tissue evidence="2">Leaf</tissue>
    </source>
</reference>
<dbReference type="Proteomes" id="UP000796880">
    <property type="component" value="Unassembled WGS sequence"/>
</dbReference>
<evidence type="ECO:0000313" key="2">
    <source>
        <dbReference type="EMBL" id="KAF3445794.1"/>
    </source>
</evidence>
<keyword evidence="3" id="KW-1185">Reference proteome</keyword>
<comment type="caution">
    <text evidence="2">The sequence shown here is derived from an EMBL/GenBank/DDBJ whole genome shotgun (WGS) entry which is preliminary data.</text>
</comment>
<feature type="region of interest" description="Disordered" evidence="1">
    <location>
        <begin position="178"/>
        <end position="290"/>
    </location>
</feature>